<evidence type="ECO:0000313" key="9">
    <source>
        <dbReference type="EMBL" id="RUO58435.1"/>
    </source>
</evidence>
<dbReference type="Pfam" id="PF25917">
    <property type="entry name" value="BSH_RND"/>
    <property type="match status" value="1"/>
</dbReference>
<dbReference type="Pfam" id="PF25876">
    <property type="entry name" value="HH_MFP_RND"/>
    <property type="match status" value="1"/>
</dbReference>
<dbReference type="InterPro" id="IPR058626">
    <property type="entry name" value="MdtA-like_b-barrel"/>
</dbReference>
<dbReference type="EMBL" id="PIPV01000001">
    <property type="protein sequence ID" value="RUO58435.1"/>
    <property type="molecule type" value="Genomic_DNA"/>
</dbReference>
<evidence type="ECO:0000256" key="2">
    <source>
        <dbReference type="ARBA" id="ARBA00009477"/>
    </source>
</evidence>
<dbReference type="Pfam" id="PF25967">
    <property type="entry name" value="RND-MFP_C"/>
    <property type="match status" value="1"/>
</dbReference>
<dbReference type="Gene3D" id="2.40.30.170">
    <property type="match status" value="1"/>
</dbReference>
<feature type="domain" description="Multidrug resistance protein MdtA-like beta-barrel" evidence="7">
    <location>
        <begin position="213"/>
        <end position="302"/>
    </location>
</feature>
<dbReference type="FunFam" id="2.40.420.20:FF:000001">
    <property type="entry name" value="Efflux RND transporter periplasmic adaptor subunit"/>
    <property type="match status" value="1"/>
</dbReference>
<dbReference type="Gene3D" id="2.40.50.100">
    <property type="match status" value="1"/>
</dbReference>
<dbReference type="Proteomes" id="UP000287330">
    <property type="component" value="Unassembled WGS sequence"/>
</dbReference>
<comment type="subcellular location">
    <subcellularLocation>
        <location evidence="1">Cell inner membrane</location>
        <topology evidence="1">Lipid-anchor</topology>
    </subcellularLocation>
</comment>
<evidence type="ECO:0000259" key="6">
    <source>
        <dbReference type="Pfam" id="PF25917"/>
    </source>
</evidence>
<evidence type="ECO:0000259" key="7">
    <source>
        <dbReference type="Pfam" id="PF25944"/>
    </source>
</evidence>
<feature type="domain" description="Multidrug resistance protein MdtA-like barrel-sandwich hybrid" evidence="6">
    <location>
        <begin position="66"/>
        <end position="208"/>
    </location>
</feature>
<dbReference type="PANTHER" id="PTHR30158:SF3">
    <property type="entry name" value="MULTIDRUG EFFLUX PUMP SUBUNIT ACRA-RELATED"/>
    <property type="match status" value="1"/>
</dbReference>
<dbReference type="GO" id="GO:0022857">
    <property type="term" value="F:transmembrane transporter activity"/>
    <property type="evidence" value="ECO:0007669"/>
    <property type="project" value="InterPro"/>
</dbReference>
<accession>A0A432YBR5</accession>
<evidence type="ECO:0000256" key="4">
    <source>
        <dbReference type="SAM" id="SignalP"/>
    </source>
</evidence>
<dbReference type="PANTHER" id="PTHR30158">
    <property type="entry name" value="ACRA/E-RELATED COMPONENT OF DRUG EFFLUX TRANSPORTER"/>
    <property type="match status" value="1"/>
</dbReference>
<dbReference type="GO" id="GO:0015721">
    <property type="term" value="P:bile acid and bile salt transport"/>
    <property type="evidence" value="ECO:0007669"/>
    <property type="project" value="TreeGrafter"/>
</dbReference>
<dbReference type="RefSeq" id="WP_110572737.1">
    <property type="nucleotide sequence ID" value="NZ_PIPV01000001.1"/>
</dbReference>
<keyword evidence="4" id="KW-0732">Signal</keyword>
<protein>
    <submittedName>
        <fullName evidence="9">Efflux transporter periplasmic adaptor subunit</fullName>
    </submittedName>
</protein>
<evidence type="ECO:0000256" key="1">
    <source>
        <dbReference type="ARBA" id="ARBA00004519"/>
    </source>
</evidence>
<feature type="coiled-coil region" evidence="3">
    <location>
        <begin position="107"/>
        <end position="151"/>
    </location>
</feature>
<dbReference type="InterPro" id="IPR006143">
    <property type="entry name" value="RND_pump_MFP"/>
</dbReference>
<dbReference type="AlphaFoldDB" id="A0A432YBR5"/>
<feature type="chain" id="PRO_5019139805" evidence="4">
    <location>
        <begin position="24"/>
        <end position="386"/>
    </location>
</feature>
<dbReference type="Gene3D" id="1.10.287.470">
    <property type="entry name" value="Helix hairpin bin"/>
    <property type="match status" value="1"/>
</dbReference>
<feature type="signal peptide" evidence="4">
    <location>
        <begin position="1"/>
        <end position="23"/>
    </location>
</feature>
<gene>
    <name evidence="9" type="ORF">CWE25_02260</name>
</gene>
<comment type="similarity">
    <text evidence="2">Belongs to the membrane fusion protein (MFP) (TC 8.A.1) family.</text>
</comment>
<keyword evidence="3" id="KW-0175">Coiled coil</keyword>
<feature type="domain" description="Multidrug resistance protein MdtA-like alpha-helical hairpin" evidence="5">
    <location>
        <begin position="107"/>
        <end position="176"/>
    </location>
</feature>
<dbReference type="SUPFAM" id="SSF111369">
    <property type="entry name" value="HlyD-like secretion proteins"/>
    <property type="match status" value="1"/>
</dbReference>
<reference evidence="10" key="1">
    <citation type="journal article" date="2018" name="Front. Microbiol.">
        <title>Genome-Based Analysis Reveals the Taxonomy and Diversity of the Family Idiomarinaceae.</title>
        <authorList>
            <person name="Liu Y."/>
            <person name="Lai Q."/>
            <person name="Shao Z."/>
        </authorList>
    </citation>
    <scope>NUCLEOTIDE SEQUENCE [LARGE SCALE GENOMIC DNA]</scope>
    <source>
        <strain evidence="10">F23</strain>
    </source>
</reference>
<organism evidence="9 10">
    <name type="scientific">Idiomarina fontislapidosi</name>
    <dbReference type="NCBI Taxonomy" id="263723"/>
    <lineage>
        <taxon>Bacteria</taxon>
        <taxon>Pseudomonadati</taxon>
        <taxon>Pseudomonadota</taxon>
        <taxon>Gammaproteobacteria</taxon>
        <taxon>Alteromonadales</taxon>
        <taxon>Idiomarinaceae</taxon>
        <taxon>Idiomarina</taxon>
    </lineage>
</organism>
<dbReference type="GO" id="GO:0005886">
    <property type="term" value="C:plasma membrane"/>
    <property type="evidence" value="ECO:0007669"/>
    <property type="project" value="UniProtKB-SubCell"/>
</dbReference>
<keyword evidence="10" id="KW-1185">Reference proteome</keyword>
<dbReference type="GO" id="GO:0046677">
    <property type="term" value="P:response to antibiotic"/>
    <property type="evidence" value="ECO:0007669"/>
    <property type="project" value="TreeGrafter"/>
</dbReference>
<proteinExistence type="inferred from homology"/>
<dbReference type="InterPro" id="IPR058627">
    <property type="entry name" value="MdtA-like_C"/>
</dbReference>
<dbReference type="PROSITE" id="PS51257">
    <property type="entry name" value="PROKAR_LIPOPROTEIN"/>
    <property type="match status" value="1"/>
</dbReference>
<dbReference type="InterPro" id="IPR058624">
    <property type="entry name" value="MdtA-like_HH"/>
</dbReference>
<dbReference type="OrthoDB" id="9800613at2"/>
<dbReference type="Pfam" id="PF25944">
    <property type="entry name" value="Beta-barrel_RND"/>
    <property type="match status" value="1"/>
</dbReference>
<dbReference type="NCBIfam" id="TIGR01730">
    <property type="entry name" value="RND_mfp"/>
    <property type="match status" value="1"/>
</dbReference>
<evidence type="ECO:0000259" key="5">
    <source>
        <dbReference type="Pfam" id="PF25876"/>
    </source>
</evidence>
<name>A0A432YBR5_9GAMM</name>
<evidence type="ECO:0000256" key="3">
    <source>
        <dbReference type="SAM" id="Coils"/>
    </source>
</evidence>
<comment type="caution">
    <text evidence="9">The sequence shown here is derived from an EMBL/GenBank/DDBJ whole genome shotgun (WGS) entry which is preliminary data.</text>
</comment>
<evidence type="ECO:0000259" key="8">
    <source>
        <dbReference type="Pfam" id="PF25967"/>
    </source>
</evidence>
<feature type="domain" description="Multidrug resistance protein MdtA-like C-terminal permuted SH3" evidence="8">
    <location>
        <begin position="306"/>
        <end position="368"/>
    </location>
</feature>
<sequence>MKKRNTPIAAVLAVALTSATLYGCSDEQQAAAQGGEQQAVPVEALTIKTQSVEIQNELPGRTAAYRVAEVRPQVSGVLLERKFVEGTKVEEGQQLYQIDPAVYEAEVASAEADFESAQAALKVAELRQKRLKELLADNAVSQDEFDSAEATYLQNKAALALAEAQLKRAQINLEYTKVKAPITGIVGRSNVTEGALVTASQSTPLVTINQLDPIYVDINQSSREFLELKAEIESGRIEANQNGNAPVSLNLNGLDYETEGELLFSEVSVDQDTGAILLRAEFPNPDNNLYPGMFVRAKVSEGTLNNAILIPQEAVTRDVRGRPYVMLINDDNKVEQRMVTTARAIDNEWLISEGLKAGDRIVTAGLQKIRPGAQVTVSQGQQPDSK</sequence>
<dbReference type="Gene3D" id="2.40.420.20">
    <property type="match status" value="1"/>
</dbReference>
<evidence type="ECO:0000313" key="10">
    <source>
        <dbReference type="Proteomes" id="UP000287330"/>
    </source>
</evidence>
<dbReference type="InterPro" id="IPR058625">
    <property type="entry name" value="MdtA-like_BSH"/>
</dbReference>